<gene>
    <name evidence="2" type="primary">LOC103523941</name>
</gene>
<dbReference type="OMA" id="ISERHTN"/>
<reference evidence="2" key="1">
    <citation type="submission" date="2025-08" db="UniProtKB">
        <authorList>
            <consortium name="RefSeq"/>
        </authorList>
    </citation>
    <scope>IDENTIFICATION</scope>
</reference>
<dbReference type="SUPFAM" id="SSF56219">
    <property type="entry name" value="DNase I-like"/>
    <property type="match status" value="1"/>
</dbReference>
<keyword evidence="1" id="KW-1185">Reference proteome</keyword>
<dbReference type="STRING" id="121845.A0A1S3DU94"/>
<dbReference type="PaxDb" id="121845-A0A1S3DU94"/>
<evidence type="ECO:0000313" key="2">
    <source>
        <dbReference type="RefSeq" id="XP_008487171.1"/>
    </source>
</evidence>
<proteinExistence type="predicted"/>
<dbReference type="GeneID" id="103523941"/>
<dbReference type="InterPro" id="IPR036691">
    <property type="entry name" value="Endo/exonu/phosph_ase_sf"/>
</dbReference>
<dbReference type="AlphaFoldDB" id="A0A1S3DU94"/>
<sequence length="269" mass="31160">MFSALSYHVNADISERHTNTPDVYISDYHVLTTCSRQEYTFEWGYQDQNAPGKIIEDFIDTNTVELVYHHTDTPTFLHYCGSSTNPDLLLVSSDIAEYTERMVREDPGSGHRMILAKVKLKNNRENVEKNTIRTTWNFKKAEWKNYKNHLEEQMEQISLTSFTSPDSLNKEITKIILQIAKKFIPQLNQAIKKLRNKAAPGIDKIHPEFLKNMGPKAKSRLLDLYNFSWKKSVPAEWRKAEIIPILKEGKPEECISSYRPISLTSHLAK</sequence>
<name>A0A1S3DU94_DIACI</name>
<protein>
    <submittedName>
        <fullName evidence="2">Uncharacterized protein LOC103523941</fullName>
    </submittedName>
</protein>
<dbReference type="PANTHER" id="PTHR36688:SF1">
    <property type="entry name" value="ENDONUCLEASE_EXONUCLEASE_PHOSPHATASE DOMAIN-CONTAINING PROTEIN"/>
    <property type="match status" value="1"/>
</dbReference>
<dbReference type="PANTHER" id="PTHR36688">
    <property type="entry name" value="ENDO/EXONUCLEASE/PHOSPHATASE DOMAIN-CONTAINING PROTEIN"/>
    <property type="match status" value="1"/>
</dbReference>
<accession>A0A1S3DU94</accession>
<organism evidence="1 2">
    <name type="scientific">Diaphorina citri</name>
    <name type="common">Asian citrus psyllid</name>
    <dbReference type="NCBI Taxonomy" id="121845"/>
    <lineage>
        <taxon>Eukaryota</taxon>
        <taxon>Metazoa</taxon>
        <taxon>Ecdysozoa</taxon>
        <taxon>Arthropoda</taxon>
        <taxon>Hexapoda</taxon>
        <taxon>Insecta</taxon>
        <taxon>Pterygota</taxon>
        <taxon>Neoptera</taxon>
        <taxon>Paraneoptera</taxon>
        <taxon>Hemiptera</taxon>
        <taxon>Sternorrhyncha</taxon>
        <taxon>Psylloidea</taxon>
        <taxon>Psyllidae</taxon>
        <taxon>Diaphorininae</taxon>
        <taxon>Diaphorina</taxon>
    </lineage>
</organism>
<dbReference type="Gene3D" id="3.60.10.10">
    <property type="entry name" value="Endonuclease/exonuclease/phosphatase"/>
    <property type="match status" value="1"/>
</dbReference>
<dbReference type="InterPro" id="IPR052560">
    <property type="entry name" value="RdDP_mobile_element"/>
</dbReference>
<evidence type="ECO:0000313" key="1">
    <source>
        <dbReference type="Proteomes" id="UP000079169"/>
    </source>
</evidence>
<dbReference type="Proteomes" id="UP000079169">
    <property type="component" value="Unplaced"/>
</dbReference>
<feature type="non-terminal residue" evidence="2">
    <location>
        <position position="269"/>
    </location>
</feature>
<dbReference type="RefSeq" id="XP_008487171.1">
    <property type="nucleotide sequence ID" value="XM_008488949.1"/>
</dbReference>
<dbReference type="KEGG" id="dci:103523941"/>